<reference evidence="2 3" key="1">
    <citation type="submission" date="2014-03" db="EMBL/GenBank/DDBJ databases">
        <title>Genomics of Bifidobacteria.</title>
        <authorList>
            <person name="Ventura M."/>
            <person name="Milani C."/>
            <person name="Lugli G.A."/>
        </authorList>
    </citation>
    <scope>NUCLEOTIDE SEQUENCE [LARGE SCALE GENOMIC DNA]</scope>
    <source>
        <strain evidence="2 3">LMG 11341</strain>
    </source>
</reference>
<keyword evidence="1" id="KW-0472">Membrane</keyword>
<feature type="transmembrane region" description="Helical" evidence="1">
    <location>
        <begin position="73"/>
        <end position="95"/>
    </location>
</feature>
<sequence length="187" mass="20114">MQCALPCLIIGNTVAQTGLPASYGIDWNTKLAFVLTIVPSAACWYAFLGSGLRGEQSYSPTRPMMFRRGTPSVIKELLSGLSYAIAQLALLWFVFRPMLIADGASALLLEDGRPLVAYGVGTICNVVLFTISCCVAPCTFGTFQHMPRGGYSIDPATNVMEISHEPSGFSITSALDLAQNLLDDLLR</sequence>
<keyword evidence="1" id="KW-1133">Transmembrane helix</keyword>
<evidence type="ECO:0000313" key="3">
    <source>
        <dbReference type="Proteomes" id="UP000029060"/>
    </source>
</evidence>
<name>A0A087BF74_9BIFI</name>
<accession>A0A087BF74</accession>
<protein>
    <submittedName>
        <fullName evidence="2">Uncharacterized protein</fullName>
    </submittedName>
</protein>
<keyword evidence="3" id="KW-1185">Reference proteome</keyword>
<keyword evidence="1" id="KW-0812">Transmembrane</keyword>
<evidence type="ECO:0000313" key="2">
    <source>
        <dbReference type="EMBL" id="KFI69674.1"/>
    </source>
</evidence>
<dbReference type="EMBL" id="JGZC01000008">
    <property type="protein sequence ID" value="KFI69674.1"/>
    <property type="molecule type" value="Genomic_DNA"/>
</dbReference>
<dbReference type="Proteomes" id="UP000029060">
    <property type="component" value="Unassembled WGS sequence"/>
</dbReference>
<feature type="transmembrane region" description="Helical" evidence="1">
    <location>
        <begin position="115"/>
        <end position="140"/>
    </location>
</feature>
<feature type="transmembrane region" description="Helical" evidence="1">
    <location>
        <begin position="31"/>
        <end position="52"/>
    </location>
</feature>
<gene>
    <name evidence="2" type="ORF">BMERY_1764</name>
</gene>
<dbReference type="AlphaFoldDB" id="A0A087BF74"/>
<organism evidence="2 3">
    <name type="scientific">Bifidobacterium merycicum</name>
    <dbReference type="NCBI Taxonomy" id="78345"/>
    <lineage>
        <taxon>Bacteria</taxon>
        <taxon>Bacillati</taxon>
        <taxon>Actinomycetota</taxon>
        <taxon>Actinomycetes</taxon>
        <taxon>Bifidobacteriales</taxon>
        <taxon>Bifidobacteriaceae</taxon>
        <taxon>Bifidobacterium</taxon>
    </lineage>
</organism>
<proteinExistence type="predicted"/>
<comment type="caution">
    <text evidence="2">The sequence shown here is derived from an EMBL/GenBank/DDBJ whole genome shotgun (WGS) entry which is preliminary data.</text>
</comment>
<evidence type="ECO:0000256" key="1">
    <source>
        <dbReference type="SAM" id="Phobius"/>
    </source>
</evidence>
<dbReference type="RefSeq" id="WP_156098212.1">
    <property type="nucleotide sequence ID" value="NZ_CADAXU010000007.1"/>
</dbReference>